<dbReference type="FunFam" id="3.40.50.300:FF:000285">
    <property type="entry name" value="Sporulation initiation inhibitor Soj"/>
    <property type="match status" value="1"/>
</dbReference>
<evidence type="ECO:0000256" key="1">
    <source>
        <dbReference type="ARBA" id="ARBA00006976"/>
    </source>
</evidence>
<comment type="catalytic activity">
    <reaction evidence="2">
        <text>ATP + H2O = ADP + phosphate + H(+)</text>
        <dbReference type="Rhea" id="RHEA:13065"/>
        <dbReference type="ChEBI" id="CHEBI:15377"/>
        <dbReference type="ChEBI" id="CHEBI:15378"/>
        <dbReference type="ChEBI" id="CHEBI:30616"/>
        <dbReference type="ChEBI" id="CHEBI:43474"/>
        <dbReference type="ChEBI" id="CHEBI:456216"/>
    </reaction>
</comment>
<dbReference type="PANTHER" id="PTHR13696">
    <property type="entry name" value="P-LOOP CONTAINING NUCLEOSIDE TRIPHOSPHATE HYDROLASE"/>
    <property type="match status" value="1"/>
</dbReference>
<evidence type="ECO:0000256" key="3">
    <source>
        <dbReference type="ARBA" id="ARBA00062323"/>
    </source>
</evidence>
<sequence length="252" mass="28004">MAKVICFANQKGGVGKTTSTNALAMGLKHKGYRVLCIDFDPQGNLSFSMNADTEPPTIYDVVKRKVKCRFAIRHTDLIDIIPSNLLLSSVEVEFTGNGREFLLKDCIKQVSPMYDYILIDSPPELGVLTVNAFTAANVVLVPVLTDVYSLQGITRLYDTLEHIKRTLNPDLKFGGMLLVRYNAREELSRTVLATAEMVSKSLNIPLLRTHIRSSVMIAKAQAMQKDMIQLAPGNHAVMDYMQLTNELLKGVL</sequence>
<dbReference type="InterPro" id="IPR025669">
    <property type="entry name" value="AAA_dom"/>
</dbReference>
<keyword evidence="7" id="KW-1185">Reference proteome</keyword>
<evidence type="ECO:0000256" key="2">
    <source>
        <dbReference type="ARBA" id="ARBA00049360"/>
    </source>
</evidence>
<evidence type="ECO:0000259" key="5">
    <source>
        <dbReference type="Pfam" id="PF13614"/>
    </source>
</evidence>
<gene>
    <name evidence="6" type="ORF">H6X83_08560</name>
</gene>
<comment type="subunit">
    <text evidence="3">Dimerizes in the presence of ATP but not ADP; ATP-binding is required for double-stranded (ds)DNA-binding. Interacts with DnaA.</text>
</comment>
<dbReference type="Pfam" id="PF13614">
    <property type="entry name" value="AAA_31"/>
    <property type="match status" value="1"/>
</dbReference>
<dbReference type="Gene3D" id="3.40.50.300">
    <property type="entry name" value="P-loop containing nucleotide triphosphate hydrolases"/>
    <property type="match status" value="1"/>
</dbReference>
<dbReference type="EMBL" id="CP060696">
    <property type="protein sequence ID" value="QNO17013.1"/>
    <property type="molecule type" value="Genomic_DNA"/>
</dbReference>
<protein>
    <recommendedName>
        <fullName evidence="4">Sporulation initiation inhibitor protein Soj</fullName>
    </recommendedName>
</protein>
<evidence type="ECO:0000256" key="4">
    <source>
        <dbReference type="ARBA" id="ARBA00071824"/>
    </source>
</evidence>
<dbReference type="AlphaFoldDB" id="A0A7G9WEA1"/>
<dbReference type="InterPro" id="IPR050678">
    <property type="entry name" value="DNA_Partitioning_ATPase"/>
</dbReference>
<dbReference type="Proteomes" id="UP000516046">
    <property type="component" value="Chromosome"/>
</dbReference>
<comment type="similarity">
    <text evidence="1">Belongs to the ParA family.</text>
</comment>
<dbReference type="SUPFAM" id="SSF52540">
    <property type="entry name" value="P-loop containing nucleoside triphosphate hydrolases"/>
    <property type="match status" value="1"/>
</dbReference>
<dbReference type="RefSeq" id="WP_212506080.1">
    <property type="nucleotide sequence ID" value="NZ_CP060696.1"/>
</dbReference>
<dbReference type="PIRSF" id="PIRSF009320">
    <property type="entry name" value="Nuc_binding_HP_1000"/>
    <property type="match status" value="1"/>
</dbReference>
<proteinExistence type="inferred from homology"/>
<evidence type="ECO:0000313" key="6">
    <source>
        <dbReference type="EMBL" id="QNO17013.1"/>
    </source>
</evidence>
<reference evidence="6 7" key="1">
    <citation type="submission" date="2020-08" db="EMBL/GenBank/DDBJ databases">
        <authorList>
            <person name="Ren C."/>
            <person name="Gu Y."/>
            <person name="Xu Y."/>
        </authorList>
    </citation>
    <scope>NUCLEOTIDE SEQUENCE [LARGE SCALE GENOMIC DNA]</scope>
    <source>
        <strain evidence="6 7">LBM18003</strain>
    </source>
</reference>
<dbReference type="PANTHER" id="PTHR13696:SF99">
    <property type="entry name" value="COBYRINIC ACID AC-DIAMIDE SYNTHASE"/>
    <property type="match status" value="1"/>
</dbReference>
<organism evidence="6 7">
    <name type="scientific">Caproicibacterium amylolyticum</name>
    <dbReference type="NCBI Taxonomy" id="2766537"/>
    <lineage>
        <taxon>Bacteria</taxon>
        <taxon>Bacillati</taxon>
        <taxon>Bacillota</taxon>
        <taxon>Clostridia</taxon>
        <taxon>Eubacteriales</taxon>
        <taxon>Oscillospiraceae</taxon>
        <taxon>Caproicibacterium</taxon>
    </lineage>
</organism>
<dbReference type="InterPro" id="IPR027417">
    <property type="entry name" value="P-loop_NTPase"/>
</dbReference>
<feature type="domain" description="AAA" evidence="5">
    <location>
        <begin position="2"/>
        <end position="172"/>
    </location>
</feature>
<dbReference type="KEGG" id="caml:H6X83_08560"/>
<accession>A0A7G9WEA1</accession>
<dbReference type="CDD" id="cd02042">
    <property type="entry name" value="ParAB_family"/>
    <property type="match status" value="1"/>
</dbReference>
<name>A0A7G9WEA1_9FIRM</name>
<evidence type="ECO:0000313" key="7">
    <source>
        <dbReference type="Proteomes" id="UP000516046"/>
    </source>
</evidence>